<dbReference type="RefSeq" id="WP_035164770.1">
    <property type="nucleotide sequence ID" value="NZ_AZTB01000075.1"/>
</dbReference>
<sequence>MEIALNSIPVLSNDIIFRFEPNIKDGTIFIYHINNQKIHEGNKSLYSVFKLIDGKKTVESIIKEIEIQYSSESFEEIKNSVIEIFKYFLSEEIVYMRRGD</sequence>
<dbReference type="EMBL" id="AZTB01000075">
    <property type="protein sequence ID" value="KGG79611.1"/>
    <property type="molecule type" value="Genomic_DNA"/>
</dbReference>
<dbReference type="STRING" id="1156417.Y919_11045"/>
<reference evidence="1 2" key="1">
    <citation type="submission" date="2013-12" db="EMBL/GenBank/DDBJ databases">
        <title>Draft genome sequence of Caloranaerobacter sp. H53214.</title>
        <authorList>
            <person name="Jiang L.J."/>
            <person name="Shao Z.Z."/>
            <person name="Long M.N."/>
        </authorList>
    </citation>
    <scope>NUCLEOTIDE SEQUENCE [LARGE SCALE GENOMIC DNA]</scope>
    <source>
        <strain evidence="1 2">H53214</strain>
    </source>
</reference>
<gene>
    <name evidence="1" type="ORF">Y919_11045</name>
</gene>
<dbReference type="Gene3D" id="1.10.10.1150">
    <property type="entry name" value="Coenzyme PQQ synthesis protein D (PqqD)"/>
    <property type="match status" value="1"/>
</dbReference>
<protein>
    <recommendedName>
        <fullName evidence="3">Pyrroloquinoline quinone biosynthesis protein</fullName>
    </recommendedName>
</protein>
<evidence type="ECO:0000313" key="2">
    <source>
        <dbReference type="Proteomes" id="UP000029622"/>
    </source>
</evidence>
<comment type="caution">
    <text evidence="1">The sequence shown here is derived from an EMBL/GenBank/DDBJ whole genome shotgun (WGS) entry which is preliminary data.</text>
</comment>
<dbReference type="Pfam" id="PF05402">
    <property type="entry name" value="PqqD"/>
    <property type="match status" value="1"/>
</dbReference>
<dbReference type="InterPro" id="IPR041881">
    <property type="entry name" value="PqqD_sf"/>
</dbReference>
<proteinExistence type="predicted"/>
<dbReference type="InterPro" id="IPR008792">
    <property type="entry name" value="PQQD"/>
</dbReference>
<dbReference type="Proteomes" id="UP000029622">
    <property type="component" value="Unassembled WGS sequence"/>
</dbReference>
<dbReference type="AlphaFoldDB" id="A0A096DK23"/>
<accession>A0A096DK23</accession>
<name>A0A096DK23_9FIRM</name>
<evidence type="ECO:0008006" key="3">
    <source>
        <dbReference type="Google" id="ProtNLM"/>
    </source>
</evidence>
<organism evidence="1 2">
    <name type="scientific">Caloranaerobacter azorensis H53214</name>
    <dbReference type="NCBI Taxonomy" id="1156417"/>
    <lineage>
        <taxon>Bacteria</taxon>
        <taxon>Bacillati</taxon>
        <taxon>Bacillota</taxon>
        <taxon>Tissierellia</taxon>
        <taxon>Tissierellales</taxon>
        <taxon>Thermohalobacteraceae</taxon>
        <taxon>Caloranaerobacter</taxon>
    </lineage>
</organism>
<evidence type="ECO:0000313" key="1">
    <source>
        <dbReference type="EMBL" id="KGG79611.1"/>
    </source>
</evidence>